<evidence type="ECO:0000313" key="4">
    <source>
        <dbReference type="EMBL" id="EMS51014.1"/>
    </source>
</evidence>
<dbReference type="Gene3D" id="3.40.50.720">
    <property type="entry name" value="NAD(P)-binding Rossmann-like Domain"/>
    <property type="match status" value="1"/>
</dbReference>
<gene>
    <name evidence="4" type="ORF">TRIUR3_01677</name>
</gene>
<keyword evidence="1" id="KW-0521">NADP</keyword>
<evidence type="ECO:0000256" key="2">
    <source>
        <dbReference type="ARBA" id="ARBA00023002"/>
    </source>
</evidence>
<dbReference type="CDD" id="cd05259">
    <property type="entry name" value="PCBER_SDR_a"/>
    <property type="match status" value="1"/>
</dbReference>
<dbReference type="InterPro" id="IPR008030">
    <property type="entry name" value="NmrA-like"/>
</dbReference>
<dbReference type="eggNOG" id="ENOG502QPMY">
    <property type="taxonomic scope" value="Eukaryota"/>
</dbReference>
<reference evidence="4" key="1">
    <citation type="journal article" date="2013" name="Nature">
        <title>Draft genome of the wheat A-genome progenitor Triticum urartu.</title>
        <authorList>
            <person name="Ling H.Q."/>
            <person name="Zhao S."/>
            <person name="Liu D."/>
            <person name="Wang J."/>
            <person name="Sun H."/>
            <person name="Zhang C."/>
            <person name="Fan H."/>
            <person name="Li D."/>
            <person name="Dong L."/>
            <person name="Tao Y."/>
            <person name="Gao C."/>
            <person name="Wu H."/>
            <person name="Li Y."/>
            <person name="Cui Y."/>
            <person name="Guo X."/>
            <person name="Zheng S."/>
            <person name="Wang B."/>
            <person name="Yu K."/>
            <person name="Liang Q."/>
            <person name="Yang W."/>
            <person name="Lou X."/>
            <person name="Chen J."/>
            <person name="Feng M."/>
            <person name="Jian J."/>
            <person name="Zhang X."/>
            <person name="Luo G."/>
            <person name="Jiang Y."/>
            <person name="Liu J."/>
            <person name="Wang Z."/>
            <person name="Sha Y."/>
            <person name="Zhang B."/>
            <person name="Wu H."/>
            <person name="Tang D."/>
            <person name="Shen Q."/>
            <person name="Xue P."/>
            <person name="Zou S."/>
            <person name="Wang X."/>
            <person name="Liu X."/>
            <person name="Wang F."/>
            <person name="Yang Y."/>
            <person name="An X."/>
            <person name="Dong Z."/>
            <person name="Zhang K."/>
            <person name="Zhang X."/>
            <person name="Luo M.C."/>
            <person name="Dvorak J."/>
            <person name="Tong Y."/>
            <person name="Wang J."/>
            <person name="Yang H."/>
            <person name="Li Z."/>
            <person name="Wang D."/>
            <person name="Zhang A."/>
            <person name="Wang J."/>
        </authorList>
    </citation>
    <scope>NUCLEOTIDE SEQUENCE</scope>
</reference>
<evidence type="ECO:0000256" key="1">
    <source>
        <dbReference type="ARBA" id="ARBA00022857"/>
    </source>
</evidence>
<dbReference type="InterPro" id="IPR050608">
    <property type="entry name" value="NmrA-type/Isoflavone_red_sf"/>
</dbReference>
<dbReference type="Gene3D" id="3.90.25.10">
    <property type="entry name" value="UDP-galactose 4-epimerase, domain 1"/>
    <property type="match status" value="1"/>
</dbReference>
<dbReference type="InterPro" id="IPR036291">
    <property type="entry name" value="NAD(P)-bd_dom_sf"/>
</dbReference>
<dbReference type="OMA" id="RICACSH"/>
<dbReference type="PANTHER" id="PTHR43349:SF57">
    <property type="entry name" value="NMRA-LIKE DOMAIN-CONTAINING PROTEIN"/>
    <property type="match status" value="1"/>
</dbReference>
<accession>M7ZSD4</accession>
<dbReference type="GO" id="GO:0016491">
    <property type="term" value="F:oxidoreductase activity"/>
    <property type="evidence" value="ECO:0007669"/>
    <property type="project" value="UniProtKB-KW"/>
</dbReference>
<dbReference type="SUPFAM" id="SSF51735">
    <property type="entry name" value="NAD(P)-binding Rossmann-fold domains"/>
    <property type="match status" value="1"/>
</dbReference>
<organism evidence="4">
    <name type="scientific">Triticum urartu</name>
    <name type="common">Red wild einkorn</name>
    <name type="synonym">Crithodium urartu</name>
    <dbReference type="NCBI Taxonomy" id="4572"/>
    <lineage>
        <taxon>Eukaryota</taxon>
        <taxon>Viridiplantae</taxon>
        <taxon>Streptophyta</taxon>
        <taxon>Embryophyta</taxon>
        <taxon>Tracheophyta</taxon>
        <taxon>Spermatophyta</taxon>
        <taxon>Magnoliopsida</taxon>
        <taxon>Liliopsida</taxon>
        <taxon>Poales</taxon>
        <taxon>Poaceae</taxon>
        <taxon>BOP clade</taxon>
        <taxon>Pooideae</taxon>
        <taxon>Triticodae</taxon>
        <taxon>Triticeae</taxon>
        <taxon>Triticinae</taxon>
        <taxon>Triticum</taxon>
    </lineage>
</organism>
<dbReference type="InterPro" id="IPR045312">
    <property type="entry name" value="PCBER-like"/>
</dbReference>
<dbReference type="Pfam" id="PF05368">
    <property type="entry name" value="NmrA"/>
    <property type="match status" value="1"/>
</dbReference>
<dbReference type="AlphaFoldDB" id="M7ZSD4"/>
<dbReference type="STRING" id="4572.M7ZSD4"/>
<dbReference type="PANTHER" id="PTHR43349">
    <property type="entry name" value="PINORESINOL REDUCTASE-RELATED"/>
    <property type="match status" value="1"/>
</dbReference>
<proteinExistence type="predicted"/>
<protein>
    <submittedName>
        <fullName evidence="4">Isoflavone reductase-like protein IRL</fullName>
    </submittedName>
</protein>
<sequence>MERLYVDPASCEIGATRLPVLAGGDKRRRGHIGKHIVAASVRRGHPTSVLIRDAAPADLAKAQLLKSFIDSGVALIKGDLFDHGSLVNAIKGADVVISAVGTPQLDEQTRIVMAIKEAGNVIKRFLPSEFGSDPERVHTVDPAATLYAGKIRLRRLIEAEGIPHTYVCCNGFAETYLLSIGDVTAVGAAPPSSDKITVLGDGDAKGVFVVEEDIASYTVRAIDDTRTLNKILYMRPPANIVSHNELIALWEKKAGRTFQIARIPEADLLKLIKEAAYPLNMMLSHSLSVFVRGDQANFDIEASFGVEATELYPDVKYTTVDEYLDRLL</sequence>
<dbReference type="EMBL" id="KD225454">
    <property type="protein sequence ID" value="EMS51014.1"/>
    <property type="molecule type" value="Genomic_DNA"/>
</dbReference>
<keyword evidence="2" id="KW-0560">Oxidoreductase</keyword>
<evidence type="ECO:0000259" key="3">
    <source>
        <dbReference type="Pfam" id="PF05368"/>
    </source>
</evidence>
<name>M7ZSD4_TRIUA</name>
<feature type="domain" description="NmrA-like" evidence="3">
    <location>
        <begin position="30"/>
        <end position="324"/>
    </location>
</feature>